<evidence type="ECO:0000313" key="1">
    <source>
        <dbReference type="EMBL" id="MDR7331759.1"/>
    </source>
</evidence>
<dbReference type="EMBL" id="JAVDXV010000001">
    <property type="protein sequence ID" value="MDR7331759.1"/>
    <property type="molecule type" value="Genomic_DNA"/>
</dbReference>
<dbReference type="Proteomes" id="UP001180825">
    <property type="component" value="Unassembled WGS sequence"/>
</dbReference>
<keyword evidence="2" id="KW-1185">Reference proteome</keyword>
<evidence type="ECO:0008006" key="3">
    <source>
        <dbReference type="Google" id="ProtNLM"/>
    </source>
</evidence>
<gene>
    <name evidence="1" type="ORF">J2X21_000871</name>
</gene>
<sequence length="755" mass="75359">MAIALLSSVKSGSSNGATTSAIDTTGAKLLIAALTYNNGVTPTLTDSAGNTWTPLTATSDGSTRSTRLYYCINPTVSAAHTFTYGPTSVLGALVVSAWSASGSVAFDKEVGGFASGASVTVAGAAASVTPANNNSLLLTAFGFGANAVTASPGSGWSLIQCQDGVASTNFGCGALYQIQTTAATIAAATVIGTATGAGNQVDRTAVFYEAASASITVSTPSAFEVHQRSGTTGSIQISGTVSGPTEDIEASFNGGAYQTIATNVAAGSFSGTLTGQAQGQGTLTVRKKTTTSASATVANVGIGDVFLLAGDSRAEGRGTNGQAYTHATLKAAKFSGGAWAELTEASSAGTIAPLMATRIMASQGVPVAFIYTGVGGTDVAGVNNTWAKPNGQYNAAVSAVTSSTVSGVKGAIFLLGPNAIYNANGAAIPLATYRTALDTLATNIAADLPGAPKLFVDVCGEMASALPPDPRTARDNIRGAVLSAWTNNSTAIKGGPVLIEQDYADNVHPKTDAELLVQANRYWLAVEAALYSGTRPRGPRVSSAQWNAGRNQLTVVFDQALKTGLTHATQAWIVNDVGGLGAMTISSVAYHGSNPNALVLTTSAAATGANGSTRLSFASGDDAVGRVVPLGTDISLPGGGAANQPAEPIYAYAVSEFAATATTVTLTLTTDGSTPAASKTGLSWAFFDQVTPGSFLTPTAKGTGASTNGSGVFSVSITGTALLVGATGYLIVSNTDGTPGQSPAADVFSGPVVVS</sequence>
<accession>A0ABU2A3J5</accession>
<dbReference type="InterPro" id="IPR036514">
    <property type="entry name" value="SGNH_hydro_sf"/>
</dbReference>
<proteinExistence type="predicted"/>
<dbReference type="RefSeq" id="WP_310325308.1">
    <property type="nucleotide sequence ID" value="NZ_JAVDXV010000001.1"/>
</dbReference>
<comment type="caution">
    <text evidence="1">The sequence shown here is derived from an EMBL/GenBank/DDBJ whole genome shotgun (WGS) entry which is preliminary data.</text>
</comment>
<evidence type="ECO:0000313" key="2">
    <source>
        <dbReference type="Proteomes" id="UP001180825"/>
    </source>
</evidence>
<organism evidence="1 2">
    <name type="scientific">Roseateles asaccharophilus</name>
    <dbReference type="NCBI Taxonomy" id="582607"/>
    <lineage>
        <taxon>Bacteria</taxon>
        <taxon>Pseudomonadati</taxon>
        <taxon>Pseudomonadota</taxon>
        <taxon>Betaproteobacteria</taxon>
        <taxon>Burkholderiales</taxon>
        <taxon>Sphaerotilaceae</taxon>
        <taxon>Roseateles</taxon>
    </lineage>
</organism>
<dbReference type="SUPFAM" id="SSF52266">
    <property type="entry name" value="SGNH hydrolase"/>
    <property type="match status" value="1"/>
</dbReference>
<reference evidence="1 2" key="1">
    <citation type="submission" date="2023-07" db="EMBL/GenBank/DDBJ databases">
        <title>Sorghum-associated microbial communities from plants grown in Nebraska, USA.</title>
        <authorList>
            <person name="Schachtman D."/>
        </authorList>
    </citation>
    <scope>NUCLEOTIDE SEQUENCE [LARGE SCALE GENOMIC DNA]</scope>
    <source>
        <strain evidence="1 2">BE316</strain>
    </source>
</reference>
<protein>
    <recommendedName>
        <fullName evidence="3">SGNH hydrolase-type esterase domain-containing protein</fullName>
    </recommendedName>
</protein>
<dbReference type="Gene3D" id="3.40.50.1110">
    <property type="entry name" value="SGNH hydrolase"/>
    <property type="match status" value="1"/>
</dbReference>
<name>A0ABU2A3J5_9BURK</name>